<sequence length="257" mass="29028">MLWIGTSGWQYRDWRGRFYPGELPQARWLAHYAAAFRTVELNNSFYRLPAGDTFAGWNHDTPEDFVIAVKASRFLSHMKRLADPEEPVARLLAHARRLDDKLGPVLLQLPATMARAPERLAHLLDVWPAAPRLAIEFRHASWFTRDTFAALKRRDVALCLTDVDGRPQGPLERTADWGYVRLHRGTAAPRPCYGDTALASWLARISRLYSDRRDVFVYFNNDPGACAVANAARFAHLADAAGRARTRTPAPRAVRPG</sequence>
<gene>
    <name evidence="1" type="ORF">K7C98_31365</name>
</gene>
<dbReference type="Pfam" id="PF01904">
    <property type="entry name" value="DUF72"/>
    <property type="match status" value="1"/>
</dbReference>
<name>A0ABS7TZQ4_9BACT</name>
<reference evidence="1" key="1">
    <citation type="submission" date="2021-08" db="EMBL/GenBank/DDBJ databases">
        <authorList>
            <person name="Stevens D.C."/>
        </authorList>
    </citation>
    <scope>NUCLEOTIDE SEQUENCE</scope>
    <source>
        <strain evidence="1">DSM 53165</strain>
    </source>
</reference>
<accession>A0ABS7TZQ4</accession>
<evidence type="ECO:0000313" key="2">
    <source>
        <dbReference type="Proteomes" id="UP001139031"/>
    </source>
</evidence>
<keyword evidence="2" id="KW-1185">Reference proteome</keyword>
<comment type="caution">
    <text evidence="1">The sequence shown here is derived from an EMBL/GenBank/DDBJ whole genome shotgun (WGS) entry which is preliminary data.</text>
</comment>
<protein>
    <submittedName>
        <fullName evidence="1">DUF72 domain-containing protein</fullName>
    </submittedName>
</protein>
<dbReference type="EMBL" id="JAIRAU010000043">
    <property type="protein sequence ID" value="MBZ5713752.1"/>
    <property type="molecule type" value="Genomic_DNA"/>
</dbReference>
<evidence type="ECO:0000313" key="1">
    <source>
        <dbReference type="EMBL" id="MBZ5713752.1"/>
    </source>
</evidence>
<dbReference type="PANTHER" id="PTHR30348">
    <property type="entry name" value="UNCHARACTERIZED PROTEIN YECE"/>
    <property type="match status" value="1"/>
</dbReference>
<dbReference type="SUPFAM" id="SSF117396">
    <property type="entry name" value="TM1631-like"/>
    <property type="match status" value="1"/>
</dbReference>
<proteinExistence type="predicted"/>
<dbReference type="Proteomes" id="UP001139031">
    <property type="component" value="Unassembled WGS sequence"/>
</dbReference>
<dbReference type="PANTHER" id="PTHR30348:SF4">
    <property type="entry name" value="DUF72 DOMAIN-CONTAINING PROTEIN"/>
    <property type="match status" value="1"/>
</dbReference>
<dbReference type="Gene3D" id="3.20.20.410">
    <property type="entry name" value="Protein of unknown function UPF0759"/>
    <property type="match status" value="1"/>
</dbReference>
<dbReference type="InterPro" id="IPR036520">
    <property type="entry name" value="UPF0759_sf"/>
</dbReference>
<dbReference type="InterPro" id="IPR002763">
    <property type="entry name" value="DUF72"/>
</dbReference>
<dbReference type="RefSeq" id="WP_224195483.1">
    <property type="nucleotide sequence ID" value="NZ_JAIRAU010000043.1"/>
</dbReference>
<organism evidence="1 2">
    <name type="scientific">Nannocystis pusilla</name>
    <dbReference type="NCBI Taxonomy" id="889268"/>
    <lineage>
        <taxon>Bacteria</taxon>
        <taxon>Pseudomonadati</taxon>
        <taxon>Myxococcota</taxon>
        <taxon>Polyangia</taxon>
        <taxon>Nannocystales</taxon>
        <taxon>Nannocystaceae</taxon>
        <taxon>Nannocystis</taxon>
    </lineage>
</organism>